<sequence>MTLATSFPLCTYPVSVPIVSSKSLKHIYFYHCCITIFLDASNNLYSNNFLRFSVPAFKDLTKGAFSNLPEDLILEDWGVSKVLILGLFLGRRSIWLCGNCLTYSISIIQQKQEAKF</sequence>
<evidence type="ECO:0000313" key="1">
    <source>
        <dbReference type="EMBL" id="MBA4635676.1"/>
    </source>
</evidence>
<reference evidence="1" key="1">
    <citation type="journal article" date="2013" name="J. Plant Res.">
        <title>Effect of fungi and light on seed germination of three Opuntia species from semiarid lands of central Mexico.</title>
        <authorList>
            <person name="Delgado-Sanchez P."/>
            <person name="Jimenez-Bremont J.F."/>
            <person name="Guerrero-Gonzalez Mde L."/>
            <person name="Flores J."/>
        </authorList>
    </citation>
    <scope>NUCLEOTIDE SEQUENCE</scope>
    <source>
        <tissue evidence="1">Cladode</tissue>
    </source>
</reference>
<organism evidence="1">
    <name type="scientific">Opuntia streptacantha</name>
    <name type="common">Prickly pear cactus</name>
    <name type="synonym">Opuntia cardona</name>
    <dbReference type="NCBI Taxonomy" id="393608"/>
    <lineage>
        <taxon>Eukaryota</taxon>
        <taxon>Viridiplantae</taxon>
        <taxon>Streptophyta</taxon>
        <taxon>Embryophyta</taxon>
        <taxon>Tracheophyta</taxon>
        <taxon>Spermatophyta</taxon>
        <taxon>Magnoliopsida</taxon>
        <taxon>eudicotyledons</taxon>
        <taxon>Gunneridae</taxon>
        <taxon>Pentapetalae</taxon>
        <taxon>Caryophyllales</taxon>
        <taxon>Cactineae</taxon>
        <taxon>Cactaceae</taxon>
        <taxon>Opuntioideae</taxon>
        <taxon>Opuntia</taxon>
    </lineage>
</organism>
<protein>
    <submittedName>
        <fullName evidence="1">Uncharacterized protein</fullName>
    </submittedName>
</protein>
<reference evidence="1" key="2">
    <citation type="submission" date="2020-07" db="EMBL/GenBank/DDBJ databases">
        <authorList>
            <person name="Vera ALvarez R."/>
            <person name="Arias-Moreno D.M."/>
            <person name="Jimenez-Jacinto V."/>
            <person name="Jimenez-Bremont J.F."/>
            <person name="Swaminathan K."/>
            <person name="Moose S.P."/>
            <person name="Guerrero-Gonzalez M.L."/>
            <person name="Marino-Ramirez L."/>
            <person name="Landsman D."/>
            <person name="Rodriguez-Kessler M."/>
            <person name="Delgado-Sanchez P."/>
        </authorList>
    </citation>
    <scope>NUCLEOTIDE SEQUENCE</scope>
    <source>
        <tissue evidence="1">Cladode</tissue>
    </source>
</reference>
<accession>A0A7C8Z6T0</accession>
<name>A0A7C8Z6T0_OPUST</name>
<dbReference type="EMBL" id="GISG01096458">
    <property type="protein sequence ID" value="MBA4635676.1"/>
    <property type="molecule type" value="Transcribed_RNA"/>
</dbReference>
<dbReference type="AlphaFoldDB" id="A0A7C8Z6T0"/>
<proteinExistence type="predicted"/>